<accession>A0A5B7F8R7</accession>
<evidence type="ECO:0000313" key="3">
    <source>
        <dbReference type="Proteomes" id="UP000324222"/>
    </source>
</evidence>
<proteinExistence type="predicted"/>
<feature type="region of interest" description="Disordered" evidence="1">
    <location>
        <begin position="71"/>
        <end position="93"/>
    </location>
</feature>
<comment type="caution">
    <text evidence="2">The sequence shown here is derived from an EMBL/GenBank/DDBJ whole genome shotgun (WGS) entry which is preliminary data.</text>
</comment>
<dbReference type="Proteomes" id="UP000324222">
    <property type="component" value="Unassembled WGS sequence"/>
</dbReference>
<evidence type="ECO:0000256" key="1">
    <source>
        <dbReference type="SAM" id="MobiDB-lite"/>
    </source>
</evidence>
<feature type="compositionally biased region" description="Low complexity" evidence="1">
    <location>
        <begin position="76"/>
        <end position="93"/>
    </location>
</feature>
<name>A0A5B7F8R7_PORTR</name>
<gene>
    <name evidence="2" type="ORF">E2C01_037679</name>
</gene>
<dbReference type="AlphaFoldDB" id="A0A5B7F8R7"/>
<organism evidence="2 3">
    <name type="scientific">Portunus trituberculatus</name>
    <name type="common">Swimming crab</name>
    <name type="synonym">Neptunus trituberculatus</name>
    <dbReference type="NCBI Taxonomy" id="210409"/>
    <lineage>
        <taxon>Eukaryota</taxon>
        <taxon>Metazoa</taxon>
        <taxon>Ecdysozoa</taxon>
        <taxon>Arthropoda</taxon>
        <taxon>Crustacea</taxon>
        <taxon>Multicrustacea</taxon>
        <taxon>Malacostraca</taxon>
        <taxon>Eumalacostraca</taxon>
        <taxon>Eucarida</taxon>
        <taxon>Decapoda</taxon>
        <taxon>Pleocyemata</taxon>
        <taxon>Brachyura</taxon>
        <taxon>Eubrachyura</taxon>
        <taxon>Portunoidea</taxon>
        <taxon>Portunidae</taxon>
        <taxon>Portuninae</taxon>
        <taxon>Portunus</taxon>
    </lineage>
</organism>
<keyword evidence="3" id="KW-1185">Reference proteome</keyword>
<evidence type="ECO:0000313" key="2">
    <source>
        <dbReference type="EMBL" id="MPC44020.1"/>
    </source>
</evidence>
<protein>
    <submittedName>
        <fullName evidence="2">Uncharacterized protein</fullName>
    </submittedName>
</protein>
<dbReference type="EMBL" id="VSRR010006088">
    <property type="protein sequence ID" value="MPC44020.1"/>
    <property type="molecule type" value="Genomic_DNA"/>
</dbReference>
<reference evidence="2 3" key="1">
    <citation type="submission" date="2019-05" db="EMBL/GenBank/DDBJ databases">
        <title>Another draft genome of Portunus trituberculatus and its Hox gene families provides insights of decapod evolution.</title>
        <authorList>
            <person name="Jeong J.-H."/>
            <person name="Song I."/>
            <person name="Kim S."/>
            <person name="Choi T."/>
            <person name="Kim D."/>
            <person name="Ryu S."/>
            <person name="Kim W."/>
        </authorList>
    </citation>
    <scope>NUCLEOTIDE SEQUENCE [LARGE SCALE GENOMIC DNA]</scope>
    <source>
        <tissue evidence="2">Muscle</tissue>
    </source>
</reference>
<sequence length="101" mass="11339">MEVRRLMSPFSSSYLSFHRLTTHLSPQSGSETRNIITILAFHFYVVYHIIGSKSQAASLTSSLHPFLPPPARQGHSTMSRITSSTSTTTSTSSIIPWRWWG</sequence>